<dbReference type="AlphaFoldDB" id="A0A9W7GIP2"/>
<feature type="compositionally biased region" description="Basic and acidic residues" evidence="2">
    <location>
        <begin position="945"/>
        <end position="1000"/>
    </location>
</feature>
<feature type="compositionally biased region" description="Polar residues" evidence="2">
    <location>
        <begin position="1086"/>
        <end position="1104"/>
    </location>
</feature>
<feature type="compositionally biased region" description="Acidic residues" evidence="2">
    <location>
        <begin position="737"/>
        <end position="747"/>
    </location>
</feature>
<dbReference type="OrthoDB" id="200773at2759"/>
<feature type="compositionally biased region" description="Low complexity" evidence="2">
    <location>
        <begin position="817"/>
        <end position="827"/>
    </location>
</feature>
<evidence type="ECO:0000259" key="3">
    <source>
        <dbReference type="PROSITE" id="PS50829"/>
    </source>
</evidence>
<dbReference type="Pfam" id="PF08238">
    <property type="entry name" value="Sel1"/>
    <property type="match status" value="7"/>
</dbReference>
<evidence type="ECO:0000256" key="1">
    <source>
        <dbReference type="ARBA" id="ARBA00038101"/>
    </source>
</evidence>
<dbReference type="InterPro" id="IPR006597">
    <property type="entry name" value="Sel1-like"/>
</dbReference>
<evidence type="ECO:0000313" key="5">
    <source>
        <dbReference type="Proteomes" id="UP001165065"/>
    </source>
</evidence>
<feature type="compositionally biased region" description="Acidic residues" evidence="2">
    <location>
        <begin position="935"/>
        <end position="944"/>
    </location>
</feature>
<feature type="compositionally biased region" description="Basic and acidic residues" evidence="2">
    <location>
        <begin position="1055"/>
        <end position="1078"/>
    </location>
</feature>
<sequence length="1216" mass="133002">MLSSLPPPVLGTLRVKSSYSPSSVSTQMHYMYDFPILMMSSDRAFLPTPILASSSSTLRSFMLLSDKQKAKIKMLDVSLLAAASITLSIAAREVQIKTNDRKILALKVDENAGTINDLYAYLVKSSSSKIGSFMDSAVDMGNQSLKSVRNTIYNVRPSSSQVKRHLVNAMAQSQGEEADSSMSRIDRNLTEPQLQAQCFAGDSCYYGLGETAVNKAAAFAAYESAAVNGSPYAMCCLARMILNEEGKKKNGESNPGFNKILAKKWYNKAINEHGYAQAQYEMGCLLMEKGEDFDIDEGIELMRSAARQGHTESLVVLGRHDMSHGRHEDAVTKFRIASDKGSAEAFNELGMCFYENKAGNLISEAGEGSGTIMQKHTDAFECFAAAAARGSAAGWSNLGQMYETGQGVARDLTQARSCYENAAKLGSVKGQSGLGRLLLHAANLSVSLGTGPTSSLHSEYSRAIHFLRLASSSHEPVACYELGLCYLNGVTRWDTQVVAVDKEAAVGLLSMAADIGKADVKAGAAVTVGNLHYAKRTEGGMREARRYYQVAAEEGNVEGMNSLGLMIEGGLGDKVVRTGSGDDKGRRVREAMECYGKGMERGEVPWSGYCAVNLGLLVEGYIKEEWGGEGVKAIMERNGGWDDDTRKQEKVKFKRLCAGVRVHLGGVVGNLKGGRQIKKGDLVFIMDLYRRGKEMGCVRGGKEMERIEEEIRILKLEESALGSVGVGGRFVNVGSGVEEEEGEDSEDENLREAAEELEGVTASVSFNLGSDNHTLAAGEIYAEQFKKRQRMQMQREKQREKQQQVEEAQMQEKQKQSQKQLRQQQQKQQKRAIPPARRGGDKRSPLFQRKTSEVVEEKEGREETVVAVRSPASPSQEEDPGEGGMIKALGGDNSGLDTSIPGGDFLAGIYYSSPPTVKKKRGDEVEMDTPGWVGTDDEGSEDEEEIRRVREKREELAREKEMLLREEEELRRAKEEKARAEEARAEEARAERAREEEARARSQAALSQQQRLKSSSRGRQQHRGSGNPHRVTSPSSGEEGMMMGGNMPSPPSDNAGRKKATERPKVLKEEDSWDEIKIGGEPTPNAKPQQQVKGTTSTKTSFQTPVKRPVKSPVTETSGSASGSSSSASSSGSSSGEWYYEDKNSTIQGPFPTSTMTSWVNAGYLPMSLKVAEGPQSVKKGEWKNMAEVWNNGELNRSVFEEGVKGMSPIKRRDFG</sequence>
<dbReference type="Gene3D" id="1.25.40.10">
    <property type="entry name" value="Tetratricopeptide repeat domain"/>
    <property type="match status" value="3"/>
</dbReference>
<feature type="compositionally biased region" description="Low complexity" evidence="2">
    <location>
        <begin position="1118"/>
        <end position="1136"/>
    </location>
</feature>
<feature type="region of interest" description="Disordered" evidence="2">
    <location>
        <begin position="735"/>
        <end position="754"/>
    </location>
</feature>
<organism evidence="4 5">
    <name type="scientific">Triparma columacea</name>
    <dbReference type="NCBI Taxonomy" id="722753"/>
    <lineage>
        <taxon>Eukaryota</taxon>
        <taxon>Sar</taxon>
        <taxon>Stramenopiles</taxon>
        <taxon>Ochrophyta</taxon>
        <taxon>Bolidophyceae</taxon>
        <taxon>Parmales</taxon>
        <taxon>Triparmaceae</taxon>
        <taxon>Triparma</taxon>
    </lineage>
</organism>
<dbReference type="SUPFAM" id="SSF55277">
    <property type="entry name" value="GYF domain"/>
    <property type="match status" value="1"/>
</dbReference>
<feature type="compositionally biased region" description="Basic and acidic residues" evidence="2">
    <location>
        <begin position="793"/>
        <end position="815"/>
    </location>
</feature>
<feature type="compositionally biased region" description="Low complexity" evidence="2">
    <location>
        <begin position="1001"/>
        <end position="1013"/>
    </location>
</feature>
<accession>A0A9W7GIP2</accession>
<dbReference type="PANTHER" id="PTHR11102:SF160">
    <property type="entry name" value="ERAD-ASSOCIATED E3 UBIQUITIN-PROTEIN LIGASE COMPONENT HRD3"/>
    <property type="match status" value="1"/>
</dbReference>
<dbReference type="InterPro" id="IPR011990">
    <property type="entry name" value="TPR-like_helical_dom_sf"/>
</dbReference>
<protein>
    <recommendedName>
        <fullName evidence="3">GYF domain-containing protein</fullName>
    </recommendedName>
</protein>
<dbReference type="InterPro" id="IPR050767">
    <property type="entry name" value="Sel1_AlgK"/>
</dbReference>
<feature type="compositionally biased region" description="Basic and acidic residues" evidence="2">
    <location>
        <begin position="838"/>
        <end position="864"/>
    </location>
</feature>
<evidence type="ECO:0000313" key="4">
    <source>
        <dbReference type="EMBL" id="GMI45604.1"/>
    </source>
</evidence>
<dbReference type="InterPro" id="IPR003169">
    <property type="entry name" value="GYF"/>
</dbReference>
<proteinExistence type="inferred from homology"/>
<gene>
    <name evidence="4" type="ORF">TrCOL_g5951</name>
</gene>
<dbReference type="SUPFAM" id="SSF81901">
    <property type="entry name" value="HCP-like"/>
    <property type="match status" value="2"/>
</dbReference>
<dbReference type="Gene3D" id="3.30.1490.40">
    <property type="match status" value="1"/>
</dbReference>
<dbReference type="Proteomes" id="UP001165065">
    <property type="component" value="Unassembled WGS sequence"/>
</dbReference>
<dbReference type="SMART" id="SM00444">
    <property type="entry name" value="GYF"/>
    <property type="match status" value="1"/>
</dbReference>
<evidence type="ECO:0000256" key="2">
    <source>
        <dbReference type="SAM" id="MobiDB-lite"/>
    </source>
</evidence>
<feature type="region of interest" description="Disordered" evidence="2">
    <location>
        <begin position="788"/>
        <end position="1151"/>
    </location>
</feature>
<dbReference type="PROSITE" id="PS50829">
    <property type="entry name" value="GYF"/>
    <property type="match status" value="1"/>
</dbReference>
<comment type="similarity">
    <text evidence="1">Belongs to the sel-1 family.</text>
</comment>
<name>A0A9W7GIP2_9STRA</name>
<dbReference type="SMART" id="SM00671">
    <property type="entry name" value="SEL1"/>
    <property type="match status" value="6"/>
</dbReference>
<keyword evidence="5" id="KW-1185">Reference proteome</keyword>
<feature type="compositionally biased region" description="Low complexity" evidence="2">
    <location>
        <begin position="1033"/>
        <end position="1047"/>
    </location>
</feature>
<feature type="domain" description="GYF" evidence="3">
    <location>
        <begin position="1135"/>
        <end position="1187"/>
    </location>
</feature>
<comment type="caution">
    <text evidence="4">The sequence shown here is derived from an EMBL/GenBank/DDBJ whole genome shotgun (WGS) entry which is preliminary data.</text>
</comment>
<dbReference type="EMBL" id="BRYA01000257">
    <property type="protein sequence ID" value="GMI45604.1"/>
    <property type="molecule type" value="Genomic_DNA"/>
</dbReference>
<reference evidence="5" key="1">
    <citation type="journal article" date="2023" name="Commun. Biol.">
        <title>Genome analysis of Parmales, the sister group of diatoms, reveals the evolutionary specialization of diatoms from phago-mixotrophs to photoautotrophs.</title>
        <authorList>
            <person name="Ban H."/>
            <person name="Sato S."/>
            <person name="Yoshikawa S."/>
            <person name="Yamada K."/>
            <person name="Nakamura Y."/>
            <person name="Ichinomiya M."/>
            <person name="Sato N."/>
            <person name="Blanc-Mathieu R."/>
            <person name="Endo H."/>
            <person name="Kuwata A."/>
            <person name="Ogata H."/>
        </authorList>
    </citation>
    <scope>NUCLEOTIDE SEQUENCE [LARGE SCALE GENOMIC DNA]</scope>
</reference>
<dbReference type="InterPro" id="IPR035445">
    <property type="entry name" value="GYF-like_dom_sf"/>
</dbReference>
<dbReference type="PANTHER" id="PTHR11102">
    <property type="entry name" value="SEL-1-LIKE PROTEIN"/>
    <property type="match status" value="1"/>
</dbReference>
<dbReference type="Pfam" id="PF02213">
    <property type="entry name" value="GYF"/>
    <property type="match status" value="1"/>
</dbReference>